<dbReference type="Pfam" id="PF04000">
    <property type="entry name" value="Sas10_Utp3"/>
    <property type="match status" value="1"/>
</dbReference>
<name>A0A9W9G9Y0_9EURO</name>
<dbReference type="GeneID" id="81390198"/>
<dbReference type="EMBL" id="JAPMSZ010000001">
    <property type="protein sequence ID" value="KAJ5114687.1"/>
    <property type="molecule type" value="Genomic_DNA"/>
</dbReference>
<comment type="caution">
    <text evidence="8">The sequence shown here is derived from an EMBL/GenBank/DDBJ whole genome shotgun (WGS) entry which is preliminary data.</text>
</comment>
<dbReference type="GO" id="GO:0003723">
    <property type="term" value="F:RNA binding"/>
    <property type="evidence" value="ECO:0007669"/>
    <property type="project" value="UniProtKB-UniRule"/>
</dbReference>
<dbReference type="GO" id="GO:0010468">
    <property type="term" value="P:regulation of gene expression"/>
    <property type="evidence" value="ECO:0007669"/>
    <property type="project" value="TreeGrafter"/>
</dbReference>
<protein>
    <recommendedName>
        <fullName evidence="6">Exosome complex protein</fullName>
    </recommendedName>
</protein>
<feature type="region of interest" description="Disordered" evidence="7">
    <location>
        <begin position="146"/>
        <end position="254"/>
    </location>
</feature>
<organism evidence="8 9">
    <name type="scientific">Penicillium alfredii</name>
    <dbReference type="NCBI Taxonomy" id="1506179"/>
    <lineage>
        <taxon>Eukaryota</taxon>
        <taxon>Fungi</taxon>
        <taxon>Dikarya</taxon>
        <taxon>Ascomycota</taxon>
        <taxon>Pezizomycotina</taxon>
        <taxon>Eurotiomycetes</taxon>
        <taxon>Eurotiomycetidae</taxon>
        <taxon>Eurotiales</taxon>
        <taxon>Aspergillaceae</taxon>
        <taxon>Penicillium</taxon>
    </lineage>
</organism>
<evidence type="ECO:0000313" key="8">
    <source>
        <dbReference type="EMBL" id="KAJ5114687.1"/>
    </source>
</evidence>
<keyword evidence="4 6" id="KW-0694">RNA-binding</keyword>
<feature type="compositionally biased region" description="Basic and acidic residues" evidence="7">
    <location>
        <begin position="198"/>
        <end position="221"/>
    </location>
</feature>
<evidence type="ECO:0000256" key="3">
    <source>
        <dbReference type="ARBA" id="ARBA00022552"/>
    </source>
</evidence>
<dbReference type="InterPro" id="IPR007146">
    <property type="entry name" value="Sas10/Utp3/C1D"/>
</dbReference>
<evidence type="ECO:0000256" key="4">
    <source>
        <dbReference type="ARBA" id="ARBA00022884"/>
    </source>
</evidence>
<feature type="compositionally biased region" description="Basic residues" evidence="7">
    <location>
        <begin position="222"/>
        <end position="231"/>
    </location>
</feature>
<dbReference type="PANTHER" id="PTHR15341">
    <property type="entry name" value="SUN-COR STEROID HORMONE RECEPTOR CO-REPRESSOR"/>
    <property type="match status" value="1"/>
</dbReference>
<proteinExistence type="inferred from homology"/>
<evidence type="ECO:0000256" key="7">
    <source>
        <dbReference type="SAM" id="MobiDB-lite"/>
    </source>
</evidence>
<dbReference type="OrthoDB" id="1421013at2759"/>
<dbReference type="Proteomes" id="UP001141434">
    <property type="component" value="Unassembled WGS sequence"/>
</dbReference>
<reference evidence="8" key="2">
    <citation type="journal article" date="2023" name="IMA Fungus">
        <title>Comparative genomic study of the Penicillium genus elucidates a diverse pangenome and 15 lateral gene transfer events.</title>
        <authorList>
            <person name="Petersen C."/>
            <person name="Sorensen T."/>
            <person name="Nielsen M.R."/>
            <person name="Sondergaard T.E."/>
            <person name="Sorensen J.L."/>
            <person name="Fitzpatrick D.A."/>
            <person name="Frisvad J.C."/>
            <person name="Nielsen K.L."/>
        </authorList>
    </citation>
    <scope>NUCLEOTIDE SEQUENCE</scope>
    <source>
        <strain evidence="8">IBT 34128</strain>
    </source>
</reference>
<gene>
    <name evidence="8" type="ORF">NUU61_000446</name>
</gene>
<dbReference type="GO" id="GO:0000460">
    <property type="term" value="P:maturation of 5.8S rRNA"/>
    <property type="evidence" value="ECO:0007669"/>
    <property type="project" value="TreeGrafter"/>
</dbReference>
<dbReference type="GO" id="GO:0003677">
    <property type="term" value="F:DNA binding"/>
    <property type="evidence" value="ECO:0007669"/>
    <property type="project" value="TreeGrafter"/>
</dbReference>
<evidence type="ECO:0000313" key="9">
    <source>
        <dbReference type="Proteomes" id="UP001141434"/>
    </source>
</evidence>
<dbReference type="GO" id="GO:0005730">
    <property type="term" value="C:nucleolus"/>
    <property type="evidence" value="ECO:0007669"/>
    <property type="project" value="TreeGrafter"/>
</dbReference>
<dbReference type="RefSeq" id="XP_056515880.1">
    <property type="nucleotide sequence ID" value="XM_056651030.1"/>
</dbReference>
<feature type="compositionally biased region" description="Basic and acidic residues" evidence="7">
    <location>
        <begin position="232"/>
        <end position="248"/>
    </location>
</feature>
<dbReference type="AlphaFoldDB" id="A0A9W9G9Y0"/>
<comment type="function">
    <text evidence="6">Required for exosome-dependent processing of pre-rRNA and small nucleolar RNA (snRNA) precursors. Involved in processing of 35S pre-rRNA at the A0, A1 and A2 sites.</text>
</comment>
<sequence>MDTETLLPLLEQLDDHVDDLEEVLQPFLGHSLSKSSKNLPLMDKAKLHVLITYTLESLIFSYLRLHGTDAKQHPVFRELTRVRQYFEKIKALETEPEQRPMTLDKEAAGRFIKHGLVGTPRKLTLTTATELNNRRERKRAEIRAAMLAKKSAAASQGHPTPAQNVSSAGVSDDDADSDEEVSRDPKSYSQDDSAQPQKPEKKEKNKAKEEKTKARSKDAKAAKKQRKHDKSGRKEEKKERRKKKEETRKARKAN</sequence>
<comment type="similarity">
    <text evidence="2 6">Belongs to the C1D family.</text>
</comment>
<dbReference type="PANTHER" id="PTHR15341:SF3">
    <property type="entry name" value="NUCLEAR NUCLEIC ACID-BINDING PROTEIN C1D"/>
    <property type="match status" value="1"/>
</dbReference>
<reference evidence="8" key="1">
    <citation type="submission" date="2022-11" db="EMBL/GenBank/DDBJ databases">
        <authorList>
            <person name="Petersen C."/>
        </authorList>
    </citation>
    <scope>NUCLEOTIDE SEQUENCE</scope>
    <source>
        <strain evidence="8">IBT 34128</strain>
    </source>
</reference>
<evidence type="ECO:0000256" key="1">
    <source>
        <dbReference type="ARBA" id="ARBA00004123"/>
    </source>
</evidence>
<feature type="compositionally biased region" description="Low complexity" evidence="7">
    <location>
        <begin position="146"/>
        <end position="155"/>
    </location>
</feature>
<dbReference type="InterPro" id="IPR011082">
    <property type="entry name" value="Exosome-assoc_fac/DNA_repair"/>
</dbReference>
<evidence type="ECO:0000256" key="5">
    <source>
        <dbReference type="ARBA" id="ARBA00023242"/>
    </source>
</evidence>
<accession>A0A9W9G9Y0</accession>
<evidence type="ECO:0000256" key="6">
    <source>
        <dbReference type="RuleBase" id="RU368003"/>
    </source>
</evidence>
<evidence type="ECO:0000256" key="2">
    <source>
        <dbReference type="ARBA" id="ARBA00009154"/>
    </source>
</evidence>
<keyword evidence="9" id="KW-1185">Reference proteome</keyword>
<keyword evidence="5 6" id="KW-0539">Nucleus</keyword>
<comment type="subcellular location">
    <subcellularLocation>
        <location evidence="1 6">Nucleus</location>
    </subcellularLocation>
</comment>
<feature type="compositionally biased region" description="Polar residues" evidence="7">
    <location>
        <begin position="187"/>
        <end position="196"/>
    </location>
</feature>
<dbReference type="GO" id="GO:0000178">
    <property type="term" value="C:exosome (RNase complex)"/>
    <property type="evidence" value="ECO:0007669"/>
    <property type="project" value="TreeGrafter"/>
</dbReference>
<keyword evidence="3 6" id="KW-0698">rRNA processing</keyword>